<dbReference type="EMBL" id="KQ964543">
    <property type="protein sequence ID" value="KXN69220.1"/>
    <property type="molecule type" value="Genomic_DNA"/>
</dbReference>
<dbReference type="InterPro" id="IPR053710">
    <property type="entry name" value="Arylamine_NAT_domain_sf"/>
</dbReference>
<dbReference type="InterPro" id="IPR038765">
    <property type="entry name" value="Papain-like_cys_pep_sf"/>
</dbReference>
<accession>A0A137P2F4</accession>
<comment type="similarity">
    <text evidence="1">Belongs to the arylamine N-acetyltransferase family.</text>
</comment>
<name>A0A137P2F4_CONC2</name>
<dbReference type="Gene3D" id="3.30.2140.20">
    <property type="match status" value="1"/>
</dbReference>
<dbReference type="AlphaFoldDB" id="A0A137P2F4"/>
<dbReference type="OrthoDB" id="10260017at2759"/>
<gene>
    <name evidence="2" type="ORF">CONCODRAFT_8385</name>
</gene>
<protein>
    <submittedName>
        <fullName evidence="2">Cysteine proteinase</fullName>
    </submittedName>
</protein>
<evidence type="ECO:0000313" key="3">
    <source>
        <dbReference type="Proteomes" id="UP000070444"/>
    </source>
</evidence>
<sequence length="334" mass="38386">MTIQEFNTTLAYSKDQLNSYLKRISFFKGEELKVEDIPVSYETLEKIANAHASSIPYGNLAFAYYKRLQKAEGNYPCNVDDPLTTQGVSTDLQDIFKKLVLEERDGYCFENNLLCANMLMALGFTTFVTGSRVVQPHIWDQFGTIEIQALTHACIVVELDSKEYLLDVGLRLGGTSKPILMEEGLIQQTNTLVEHRFIRAPYPEKGIQSTNPKYFPWVLEAKCKQLPNKPFHPRNDWCPLTYTNPIPIYLKDIEMINTGIVLAPNGLFRTCVTMTINTEEGYTNLRDQTLRIYTLKDGVKTIKLNTEEERRAAYKEYFNVKVPEDHEEHLPYIN</sequence>
<dbReference type="PANTHER" id="PTHR11786:SF0">
    <property type="entry name" value="ARYLAMINE N-ACETYLTRANSFERASE 4-RELATED"/>
    <property type="match status" value="1"/>
</dbReference>
<dbReference type="Pfam" id="PF00797">
    <property type="entry name" value="Acetyltransf_2"/>
    <property type="match status" value="1"/>
</dbReference>
<dbReference type="Proteomes" id="UP000070444">
    <property type="component" value="Unassembled WGS sequence"/>
</dbReference>
<proteinExistence type="inferred from homology"/>
<dbReference type="GO" id="GO:0016407">
    <property type="term" value="F:acetyltransferase activity"/>
    <property type="evidence" value="ECO:0007669"/>
    <property type="project" value="InterPro"/>
</dbReference>
<evidence type="ECO:0000313" key="2">
    <source>
        <dbReference type="EMBL" id="KXN69220.1"/>
    </source>
</evidence>
<dbReference type="SUPFAM" id="SSF54001">
    <property type="entry name" value="Cysteine proteinases"/>
    <property type="match status" value="1"/>
</dbReference>
<reference evidence="2 3" key="1">
    <citation type="journal article" date="2015" name="Genome Biol. Evol.">
        <title>Phylogenomic analyses indicate that early fungi evolved digesting cell walls of algal ancestors of land plants.</title>
        <authorList>
            <person name="Chang Y."/>
            <person name="Wang S."/>
            <person name="Sekimoto S."/>
            <person name="Aerts A.L."/>
            <person name="Choi C."/>
            <person name="Clum A."/>
            <person name="LaButti K.M."/>
            <person name="Lindquist E.A."/>
            <person name="Yee Ngan C."/>
            <person name="Ohm R.A."/>
            <person name="Salamov A.A."/>
            <person name="Grigoriev I.V."/>
            <person name="Spatafora J.W."/>
            <person name="Berbee M.L."/>
        </authorList>
    </citation>
    <scope>NUCLEOTIDE SEQUENCE [LARGE SCALE GENOMIC DNA]</scope>
    <source>
        <strain evidence="2 3">NRRL 28638</strain>
    </source>
</reference>
<keyword evidence="3" id="KW-1185">Reference proteome</keyword>
<evidence type="ECO:0000256" key="1">
    <source>
        <dbReference type="ARBA" id="ARBA00006547"/>
    </source>
</evidence>
<organism evidence="2 3">
    <name type="scientific">Conidiobolus coronatus (strain ATCC 28846 / CBS 209.66 / NRRL 28638)</name>
    <name type="common">Delacroixia coronata</name>
    <dbReference type="NCBI Taxonomy" id="796925"/>
    <lineage>
        <taxon>Eukaryota</taxon>
        <taxon>Fungi</taxon>
        <taxon>Fungi incertae sedis</taxon>
        <taxon>Zoopagomycota</taxon>
        <taxon>Entomophthoromycotina</taxon>
        <taxon>Entomophthoromycetes</taxon>
        <taxon>Entomophthorales</taxon>
        <taxon>Ancylistaceae</taxon>
        <taxon>Conidiobolus</taxon>
    </lineage>
</organism>
<dbReference type="InterPro" id="IPR001447">
    <property type="entry name" value="Arylamine_N-AcTrfase"/>
</dbReference>
<dbReference type="PANTHER" id="PTHR11786">
    <property type="entry name" value="N-HYDROXYARYLAMINE O-ACETYLTRANSFERASE"/>
    <property type="match status" value="1"/>
</dbReference>